<accession>A0A6C0LR77</accession>
<evidence type="ECO:0000313" key="2">
    <source>
        <dbReference type="EMBL" id="QHU33386.1"/>
    </source>
</evidence>
<dbReference type="EMBL" id="MN740557">
    <property type="protein sequence ID" value="QHU33386.1"/>
    <property type="molecule type" value="Genomic_DNA"/>
</dbReference>
<keyword evidence="1" id="KW-0812">Transmembrane</keyword>
<keyword evidence="1" id="KW-1133">Transmembrane helix</keyword>
<organism evidence="2">
    <name type="scientific">viral metagenome</name>
    <dbReference type="NCBI Taxonomy" id="1070528"/>
    <lineage>
        <taxon>unclassified sequences</taxon>
        <taxon>metagenomes</taxon>
        <taxon>organismal metagenomes</taxon>
    </lineage>
</organism>
<reference evidence="2" key="1">
    <citation type="journal article" date="2020" name="Nature">
        <title>Giant virus diversity and host interactions through global metagenomics.</title>
        <authorList>
            <person name="Schulz F."/>
            <person name="Roux S."/>
            <person name="Paez-Espino D."/>
            <person name="Jungbluth S."/>
            <person name="Walsh D.A."/>
            <person name="Denef V.J."/>
            <person name="McMahon K.D."/>
            <person name="Konstantinidis K.T."/>
            <person name="Eloe-Fadrosh E.A."/>
            <person name="Kyrpides N.C."/>
            <person name="Woyke T."/>
        </authorList>
    </citation>
    <scope>NUCLEOTIDE SEQUENCE</scope>
    <source>
        <strain evidence="2">GVMAG-S-1016704-121</strain>
    </source>
</reference>
<feature type="transmembrane region" description="Helical" evidence="1">
    <location>
        <begin position="31"/>
        <end position="52"/>
    </location>
</feature>
<proteinExistence type="predicted"/>
<feature type="transmembrane region" description="Helical" evidence="1">
    <location>
        <begin position="72"/>
        <end position="96"/>
    </location>
</feature>
<keyword evidence="1" id="KW-0472">Membrane</keyword>
<name>A0A6C0LR77_9ZZZZ</name>
<dbReference type="AlphaFoldDB" id="A0A6C0LR77"/>
<evidence type="ECO:0000256" key="1">
    <source>
        <dbReference type="SAM" id="Phobius"/>
    </source>
</evidence>
<sequence>MYYNTKYMMNNDPQAVRLFKRMEDDVMHMRFLNIILESVLIGLAFAIASAWSDVIVSTASHWLTTWAIPLQKLIAALFVTLFSIIAAALAVFLLVVKPQQRAADMARNTHVPRSREMTHMDIERYRGAIAPQSRGL</sequence>
<protein>
    <submittedName>
        <fullName evidence="2">Uncharacterized protein</fullName>
    </submittedName>
</protein>